<keyword evidence="2" id="KW-0547">Nucleotide-binding</keyword>
<gene>
    <name evidence="6" type="ORF">HMPREF9080_00757</name>
</gene>
<evidence type="ECO:0000259" key="4">
    <source>
        <dbReference type="Pfam" id="PF03135"/>
    </source>
</evidence>
<proteinExistence type="inferred from homology"/>
<feature type="domain" description="TraG P-loop" evidence="5">
    <location>
        <begin position="434"/>
        <end position="552"/>
    </location>
</feature>
<sequence>MLYSMDQLVPYSTHITPDIIKVKGGTYMMCFRLEGATYLGKDQDDIDNRIHQINGLLTQMRAPNRYNLYIHSHCIRHEYTPELDDDFEPGSFAAHLNDEYLSKKIYAGSAVIKTEYFISVLYRPIRKLGGLSLYSSTRKQIRVFERQAEEELGKMKRLVLDYFTDYQISVLSTFRKENGVLFSQILTFLGLLINQKEQDVPVMNAQISDYLPTATLSVGNNEIICIENDGKREYAAVLTISEYPESTQAGILQPFFELPWKMIVSQAFMPIDKAEAAGWLKRERRRVEGTGDDASDSDIAALEQALQGVHDDRFVFGDFAWSVMLLADDIETLRHRIAEAIPVLSNCGFTASVNRLAKIHSYFAQLPGNPRLHPRAAKVSSTNAVHMMPYHVQNRGKQYGNPWGCALAMFRTVTDEVFYFNLHDTDKRSNDEDKLVAGNAIISGRTGAGKTVLMSFILAQSQRYNPRPKLIILERDEGSSVFVRAMGGRYSKIRMGEPTGFNPFHLENTEKNRTFLHELIMSILNNDGQTTTAEEKNQIEVAIKQVMANKPDLRDIETFANYLIGGENSVKERLRAWTHGQYRWVFNNPEDNFSMDGHIVGIDYTEFLDNKEIRNPILMYLFHRIELILDGKPVLIDFDEAWRPFQDPDFVSYIDKKQRTIRKQNGVIIYATQAPSDFFKYVPDSFIEQIATQIFLPNPKAKRKDYVTSLGLQEEEYQIIKNLRVNSREFLVKYQSETTHCKLDMHGIAAVDVLSGSEARSRHSEKLMEQYGEHWLEHYYQTINQVGKNLYESEEEDNDDDEDAA</sequence>
<comment type="similarity">
    <text evidence="1">Belongs to the TrbE/VirB4 family.</text>
</comment>
<feature type="domain" description="CagE TrbE VirB component of type IV transporter system central" evidence="4">
    <location>
        <begin position="171"/>
        <end position="375"/>
    </location>
</feature>
<dbReference type="GO" id="GO:0005524">
    <property type="term" value="F:ATP binding"/>
    <property type="evidence" value="ECO:0007669"/>
    <property type="project" value="UniProtKB-KW"/>
</dbReference>
<dbReference type="RefSeq" id="WP_006984776.1">
    <property type="nucleotide sequence ID" value="NZ_JH417904.1"/>
</dbReference>
<dbReference type="SUPFAM" id="SSF52540">
    <property type="entry name" value="P-loop containing nucleoside triphosphate hydrolases"/>
    <property type="match status" value="1"/>
</dbReference>
<accession>G9ZDC3</accession>
<dbReference type="InterPro" id="IPR043964">
    <property type="entry name" value="P-loop_TraG"/>
</dbReference>
<evidence type="ECO:0000313" key="6">
    <source>
        <dbReference type="EMBL" id="EHM55401.1"/>
    </source>
</evidence>
<comment type="caution">
    <text evidence="6">The sequence shown here is derived from an EMBL/GenBank/DDBJ whole genome shotgun (WGS) entry which is preliminary data.</text>
</comment>
<dbReference type="Pfam" id="PF03135">
    <property type="entry name" value="CagE_TrbE_VirB"/>
    <property type="match status" value="1"/>
</dbReference>
<dbReference type="PATRIC" id="fig|797473.3.peg.614"/>
<dbReference type="InterPro" id="IPR051162">
    <property type="entry name" value="T4SS_component"/>
</dbReference>
<dbReference type="InterPro" id="IPR027417">
    <property type="entry name" value="P-loop_NTPase"/>
</dbReference>
<dbReference type="Gene3D" id="1.10.8.730">
    <property type="match status" value="1"/>
</dbReference>
<dbReference type="Proteomes" id="UP000004750">
    <property type="component" value="Unassembled WGS sequence"/>
</dbReference>
<evidence type="ECO:0000256" key="1">
    <source>
        <dbReference type="ARBA" id="ARBA00006512"/>
    </source>
</evidence>
<evidence type="ECO:0000256" key="2">
    <source>
        <dbReference type="ARBA" id="ARBA00022741"/>
    </source>
</evidence>
<dbReference type="EMBL" id="AGCM01000039">
    <property type="protein sequence ID" value="EHM55401.1"/>
    <property type="molecule type" value="Genomic_DNA"/>
</dbReference>
<evidence type="ECO:0000259" key="5">
    <source>
        <dbReference type="Pfam" id="PF19044"/>
    </source>
</evidence>
<protein>
    <submittedName>
        <fullName evidence="6">Type IV secretion/conjugal transfer ATPase, VirB4 family</fullName>
    </submittedName>
</protein>
<dbReference type="InterPro" id="IPR018145">
    <property type="entry name" value="CagE_TrbE_VirB_cntrl_dom"/>
</dbReference>
<dbReference type="HOGENOM" id="CLU_008341_3_0_6"/>
<reference evidence="6 7" key="1">
    <citation type="submission" date="2011-08" db="EMBL/GenBank/DDBJ databases">
        <authorList>
            <person name="Weinstock G."/>
            <person name="Sodergren E."/>
            <person name="Clifton S."/>
            <person name="Fulton L."/>
            <person name="Fulton B."/>
            <person name="Courtney L."/>
            <person name="Fronick C."/>
            <person name="Harrison M."/>
            <person name="Strong C."/>
            <person name="Farmer C."/>
            <person name="Delahaunty K."/>
            <person name="Markovic C."/>
            <person name="Hall O."/>
            <person name="Minx P."/>
            <person name="Tomlinson C."/>
            <person name="Mitreva M."/>
            <person name="Hou S."/>
            <person name="Chen J."/>
            <person name="Wollam A."/>
            <person name="Pepin K.H."/>
            <person name="Johnson M."/>
            <person name="Bhonagiri V."/>
            <person name="Zhang X."/>
            <person name="Suruliraj S."/>
            <person name="Warren W."/>
            <person name="Chinwalla A."/>
            <person name="Mardis E.R."/>
            <person name="Wilson R.K."/>
        </authorList>
    </citation>
    <scope>NUCLEOTIDE SEQUENCE [LARGE SCALE GENOMIC DNA]</scope>
    <source>
        <strain evidence="6 7">F0432</strain>
    </source>
</reference>
<dbReference type="PANTHER" id="PTHR30121">
    <property type="entry name" value="UNCHARACTERIZED PROTEIN YJGR-RELATED"/>
    <property type="match status" value="1"/>
</dbReference>
<dbReference type="STRING" id="797473.HMPREF9080_00757"/>
<dbReference type="Gene3D" id="3.40.50.300">
    <property type="entry name" value="P-loop containing nucleotide triphosphate hydrolases"/>
    <property type="match status" value="1"/>
</dbReference>
<dbReference type="AlphaFoldDB" id="G9ZDC3"/>
<organism evidence="6 7">
    <name type="scientific">Cardiobacterium valvarum F0432</name>
    <dbReference type="NCBI Taxonomy" id="797473"/>
    <lineage>
        <taxon>Bacteria</taxon>
        <taxon>Pseudomonadati</taxon>
        <taxon>Pseudomonadota</taxon>
        <taxon>Gammaproteobacteria</taxon>
        <taxon>Cardiobacteriales</taxon>
        <taxon>Cardiobacteriaceae</taxon>
        <taxon>Cardiobacterium</taxon>
    </lineage>
</organism>
<keyword evidence="3" id="KW-0067">ATP-binding</keyword>
<evidence type="ECO:0000313" key="7">
    <source>
        <dbReference type="Proteomes" id="UP000004750"/>
    </source>
</evidence>
<evidence type="ECO:0000256" key="3">
    <source>
        <dbReference type="ARBA" id="ARBA00022840"/>
    </source>
</evidence>
<dbReference type="Pfam" id="PF19044">
    <property type="entry name" value="P-loop_TraG"/>
    <property type="match status" value="1"/>
</dbReference>
<name>G9ZDC3_9GAMM</name>
<dbReference type="PANTHER" id="PTHR30121:SF12">
    <property type="entry name" value="TYPE IV SECRETION SYSTEM PROTEIN CAGE"/>
    <property type="match status" value="1"/>
</dbReference>